<proteinExistence type="predicted"/>
<organism evidence="1 2">
    <name type="scientific">Solea senegalensis</name>
    <name type="common">Senegalese sole</name>
    <dbReference type="NCBI Taxonomy" id="28829"/>
    <lineage>
        <taxon>Eukaryota</taxon>
        <taxon>Metazoa</taxon>
        <taxon>Chordata</taxon>
        <taxon>Craniata</taxon>
        <taxon>Vertebrata</taxon>
        <taxon>Euteleostomi</taxon>
        <taxon>Actinopterygii</taxon>
        <taxon>Neopterygii</taxon>
        <taxon>Teleostei</taxon>
        <taxon>Neoteleostei</taxon>
        <taxon>Acanthomorphata</taxon>
        <taxon>Carangaria</taxon>
        <taxon>Pleuronectiformes</taxon>
        <taxon>Pleuronectoidei</taxon>
        <taxon>Soleidae</taxon>
        <taxon>Solea</taxon>
    </lineage>
</organism>
<evidence type="ECO:0000313" key="1">
    <source>
        <dbReference type="EMBL" id="KAG7494225.1"/>
    </source>
</evidence>
<protein>
    <submittedName>
        <fullName evidence="1">Uncharacterized protein</fullName>
    </submittedName>
</protein>
<dbReference type="AlphaFoldDB" id="A0AAV6QMH6"/>
<keyword evidence="2" id="KW-1185">Reference proteome</keyword>
<reference evidence="1 2" key="1">
    <citation type="journal article" date="2021" name="Sci. Rep.">
        <title>Chromosome anchoring in Senegalese sole (Solea senegalensis) reveals sex-associated markers and genome rearrangements in flatfish.</title>
        <authorList>
            <person name="Guerrero-Cozar I."/>
            <person name="Gomez-Garrido J."/>
            <person name="Berbel C."/>
            <person name="Martinez-Blanch J.F."/>
            <person name="Alioto T."/>
            <person name="Claros M.G."/>
            <person name="Gagnaire P.A."/>
            <person name="Manchado M."/>
        </authorList>
    </citation>
    <scope>NUCLEOTIDE SEQUENCE [LARGE SCALE GENOMIC DNA]</scope>
    <source>
        <strain evidence="1">Sse05_10M</strain>
    </source>
</reference>
<comment type="caution">
    <text evidence="1">The sequence shown here is derived from an EMBL/GenBank/DDBJ whole genome shotgun (WGS) entry which is preliminary data.</text>
</comment>
<dbReference type="EMBL" id="JAGKHQ010000016">
    <property type="protein sequence ID" value="KAG7494225.1"/>
    <property type="molecule type" value="Genomic_DNA"/>
</dbReference>
<gene>
    <name evidence="1" type="ORF">JOB18_026434</name>
</gene>
<dbReference type="Proteomes" id="UP000693946">
    <property type="component" value="Linkage Group LG4"/>
</dbReference>
<evidence type="ECO:0000313" key="2">
    <source>
        <dbReference type="Proteomes" id="UP000693946"/>
    </source>
</evidence>
<name>A0AAV6QMH6_SOLSE</name>
<sequence>MRYPTGKTSRFRQELIYKNIESAECRRLCNDMQGIYSRVAGLRRSDSVVKWLRGDSLPETVIQGKSFHMSVQSAVKTRVQRGAKIRAHSQSLLGQRMSDTRRVHETSSVHDYLQEVKINHDL</sequence>
<accession>A0AAV6QMH6</accession>